<dbReference type="RefSeq" id="WP_071313271.1">
    <property type="nucleotide sequence ID" value="NZ_MLQQ01000018.1"/>
</dbReference>
<evidence type="ECO:0000313" key="2">
    <source>
        <dbReference type="Proteomes" id="UP000180098"/>
    </source>
</evidence>
<keyword evidence="2" id="KW-1185">Reference proteome</keyword>
<organism evidence="1 2">
    <name type="scientific">Anaerobacillus arseniciselenatis</name>
    <dbReference type="NCBI Taxonomy" id="85682"/>
    <lineage>
        <taxon>Bacteria</taxon>
        <taxon>Bacillati</taxon>
        <taxon>Bacillota</taxon>
        <taxon>Bacilli</taxon>
        <taxon>Bacillales</taxon>
        <taxon>Bacillaceae</taxon>
        <taxon>Anaerobacillus</taxon>
    </lineage>
</organism>
<evidence type="ECO:0000313" key="1">
    <source>
        <dbReference type="EMBL" id="OIJ12964.1"/>
    </source>
</evidence>
<comment type="caution">
    <text evidence="1">The sequence shown here is derived from an EMBL/GenBank/DDBJ whole genome shotgun (WGS) entry which is preliminary data.</text>
</comment>
<dbReference type="AlphaFoldDB" id="A0A1S2LKV1"/>
<reference evidence="1 2" key="1">
    <citation type="submission" date="2016-10" db="EMBL/GenBank/DDBJ databases">
        <title>Draft genome sequences of four alkaliphilic bacteria belonging to the Anaerobacillus genus.</title>
        <authorList>
            <person name="Bassil N.M."/>
            <person name="Lloyd J.R."/>
        </authorList>
    </citation>
    <scope>NUCLEOTIDE SEQUENCE [LARGE SCALE GENOMIC DNA]</scope>
    <source>
        <strain evidence="1 2">DSM 15340</strain>
    </source>
</reference>
<name>A0A1S2LKV1_9BACI</name>
<dbReference type="EMBL" id="MLQQ01000018">
    <property type="protein sequence ID" value="OIJ12964.1"/>
    <property type="molecule type" value="Genomic_DNA"/>
</dbReference>
<accession>A0A1S2LKV1</accession>
<proteinExistence type="predicted"/>
<dbReference type="Gene3D" id="1.10.10.60">
    <property type="entry name" value="Homeodomain-like"/>
    <property type="match status" value="1"/>
</dbReference>
<dbReference type="OrthoDB" id="2871578at2"/>
<protein>
    <submittedName>
        <fullName evidence="1">Uncharacterized protein</fullName>
    </submittedName>
</protein>
<gene>
    <name evidence="1" type="ORF">BKP35_10415</name>
</gene>
<dbReference type="Proteomes" id="UP000180098">
    <property type="component" value="Unassembled WGS sequence"/>
</dbReference>
<sequence>MSKADSLLETITVPQKLSEQQVKLARQYVKASMQEGFTVAEFCKSNSISTASWYSWMNDEPAFKHYLNQLQDAVIPSDEKLAFQKIKQHILKIAEKQNPSIKEIELFTDTFSYVVEADKRERLEALGISEKGSPNSNDFRTLEERKNALLSRLND</sequence>